<evidence type="ECO:0000313" key="3">
    <source>
        <dbReference type="Proteomes" id="UP000271626"/>
    </source>
</evidence>
<dbReference type="InterPro" id="IPR011335">
    <property type="entry name" value="Restrct_endonuc-II-like"/>
</dbReference>
<dbReference type="EMBL" id="LR131273">
    <property type="protein sequence ID" value="VDR37498.1"/>
    <property type="molecule type" value="Genomic_DNA"/>
</dbReference>
<dbReference type="Proteomes" id="UP000271626">
    <property type="component" value="Chromosome"/>
</dbReference>
<dbReference type="OrthoDB" id="4701311at2"/>
<reference evidence="2 3" key="1">
    <citation type="submission" date="2018-12" db="EMBL/GenBank/DDBJ databases">
        <authorList>
            <consortium name="Pathogen Informatics"/>
        </authorList>
    </citation>
    <scope>NUCLEOTIDE SEQUENCE [LARGE SCALE GENOMIC DNA]</scope>
    <source>
        <strain evidence="2 3">NCTC10741</strain>
    </source>
</reference>
<evidence type="ECO:0000313" key="2">
    <source>
        <dbReference type="EMBL" id="VDR37498.1"/>
    </source>
</evidence>
<feature type="domain" description="DUF559" evidence="1">
    <location>
        <begin position="195"/>
        <end position="273"/>
    </location>
</feature>
<proteinExistence type="predicted"/>
<sequence length="300" mass="33309">MTTLELIEQMAAADGGVVSRRALIRRGADAAEIERLRSRGVLSAVRRGWYSVPGAKPIVVAAVKNGAALTCVSALPHYPGVWVPPGSGRTHLRWPRHLKHRRTHRQCRAYRTLPSPIRAVDPLHTALLCAANCVSDENLVAVLDSVLRLPDPVTIDDLHVAFDGAPRRIGRLLGLLDPKAGSGTESLTRYRLHCLGIRTRSQVPLPWGIVDLLAGEKLVIECDSEEYHGGAQRRADLRRDRIAVRAGYRVMRIDYQDVIANWDAVRDDILDIVRTDRHRGKTREISIENRTEAESGFESA</sequence>
<dbReference type="AlphaFoldDB" id="A0A3P8KCX8"/>
<accession>A0A3P8KCX8</accession>
<evidence type="ECO:0000259" key="1">
    <source>
        <dbReference type="Pfam" id="PF04480"/>
    </source>
</evidence>
<dbReference type="RefSeq" id="WP_126194879.1">
    <property type="nucleotide sequence ID" value="NZ_CP085954.1"/>
</dbReference>
<gene>
    <name evidence="2" type="ORF">NCTC10741_00603</name>
</gene>
<organism evidence="2 3">
    <name type="scientific">Tsukamurella paurometabola</name>
    <name type="common">Corynebacterium paurometabolum</name>
    <dbReference type="NCBI Taxonomy" id="2061"/>
    <lineage>
        <taxon>Bacteria</taxon>
        <taxon>Bacillati</taxon>
        <taxon>Actinomycetota</taxon>
        <taxon>Actinomycetes</taxon>
        <taxon>Mycobacteriales</taxon>
        <taxon>Tsukamurellaceae</taxon>
        <taxon>Tsukamurella</taxon>
    </lineage>
</organism>
<dbReference type="InterPro" id="IPR007569">
    <property type="entry name" value="DUF559"/>
</dbReference>
<protein>
    <submittedName>
        <fullName evidence="2">Protein of uncharacterized function (DUF559)</fullName>
    </submittedName>
</protein>
<name>A0A3P8KCX8_TSUPA</name>
<dbReference type="SUPFAM" id="SSF52980">
    <property type="entry name" value="Restriction endonuclease-like"/>
    <property type="match status" value="1"/>
</dbReference>
<dbReference type="Gene3D" id="3.40.960.10">
    <property type="entry name" value="VSR Endonuclease"/>
    <property type="match status" value="1"/>
</dbReference>
<dbReference type="Pfam" id="PF04480">
    <property type="entry name" value="DUF559"/>
    <property type="match status" value="1"/>
</dbReference>